<evidence type="ECO:0000256" key="9">
    <source>
        <dbReference type="ARBA" id="ARBA00023027"/>
    </source>
</evidence>
<organism evidence="12 13">
    <name type="scientific">Senegalia massiliensis</name>
    <dbReference type="NCBI Taxonomy" id="1720316"/>
    <lineage>
        <taxon>Bacteria</taxon>
        <taxon>Bacillati</taxon>
        <taxon>Bacillota</taxon>
        <taxon>Clostridia</taxon>
        <taxon>Eubacteriales</taxon>
        <taxon>Clostridiaceae</taxon>
        <taxon>Senegalia</taxon>
    </lineage>
</organism>
<dbReference type="Proteomes" id="UP000467132">
    <property type="component" value="Unassembled WGS sequence"/>
</dbReference>
<proteinExistence type="predicted"/>
<keyword evidence="5 12" id="KW-0808">Transferase</keyword>
<evidence type="ECO:0000256" key="1">
    <source>
        <dbReference type="ARBA" id="ARBA00002324"/>
    </source>
</evidence>
<keyword evidence="6" id="KW-0548">Nucleotidyltransferase</keyword>
<comment type="catalytic activity">
    <reaction evidence="10">
        <text>nicotinate beta-D-ribonucleotide + ATP + H(+) = deamido-NAD(+) + diphosphate</text>
        <dbReference type="Rhea" id="RHEA:22860"/>
        <dbReference type="ChEBI" id="CHEBI:15378"/>
        <dbReference type="ChEBI" id="CHEBI:30616"/>
        <dbReference type="ChEBI" id="CHEBI:33019"/>
        <dbReference type="ChEBI" id="CHEBI:57502"/>
        <dbReference type="ChEBI" id="CHEBI:58437"/>
        <dbReference type="EC" id="2.7.7.18"/>
    </reaction>
</comment>
<dbReference type="OrthoDB" id="1703792at2"/>
<gene>
    <name evidence="12" type="ORF">D3Z33_00795</name>
</gene>
<name>A0A845QT50_9CLOT</name>
<evidence type="ECO:0000256" key="4">
    <source>
        <dbReference type="ARBA" id="ARBA00022642"/>
    </source>
</evidence>
<dbReference type="SUPFAM" id="SSF109604">
    <property type="entry name" value="HD-domain/PDEase-like"/>
    <property type="match status" value="1"/>
</dbReference>
<protein>
    <recommendedName>
        <fullName evidence="3">nicotinate-nucleotide adenylyltransferase</fullName>
        <ecNumber evidence="3">2.7.7.18</ecNumber>
    </recommendedName>
</protein>
<evidence type="ECO:0000256" key="8">
    <source>
        <dbReference type="ARBA" id="ARBA00022840"/>
    </source>
</evidence>
<reference evidence="12 13" key="1">
    <citation type="submission" date="2018-08" db="EMBL/GenBank/DDBJ databases">
        <title>Murine metabolic-syndrome-specific gut microbial biobank.</title>
        <authorList>
            <person name="Liu C."/>
        </authorList>
    </citation>
    <scope>NUCLEOTIDE SEQUENCE [LARGE SCALE GENOMIC DNA]</scope>
    <source>
        <strain evidence="12 13">583</strain>
    </source>
</reference>
<dbReference type="InterPro" id="IPR004821">
    <property type="entry name" value="Cyt_trans-like"/>
</dbReference>
<dbReference type="PANTHER" id="PTHR39321">
    <property type="entry name" value="NICOTINATE-NUCLEOTIDE ADENYLYLTRANSFERASE-RELATED"/>
    <property type="match status" value="1"/>
</dbReference>
<keyword evidence="9" id="KW-0520">NAD</keyword>
<evidence type="ECO:0000313" key="13">
    <source>
        <dbReference type="Proteomes" id="UP000467132"/>
    </source>
</evidence>
<dbReference type="SUPFAM" id="SSF52374">
    <property type="entry name" value="Nucleotidylyl transferase"/>
    <property type="match status" value="1"/>
</dbReference>
<comment type="pathway">
    <text evidence="2">Cofactor biosynthesis; NAD(+) biosynthesis; deamido-NAD(+) from nicotinate D-ribonucleotide: step 1/1.</text>
</comment>
<accession>A0A845QT50</accession>
<keyword evidence="13" id="KW-1185">Reference proteome</keyword>
<dbReference type="GO" id="GO:0009435">
    <property type="term" value="P:NAD+ biosynthetic process"/>
    <property type="evidence" value="ECO:0007669"/>
    <property type="project" value="InterPro"/>
</dbReference>
<dbReference type="RefSeq" id="WP_160195901.1">
    <property type="nucleotide sequence ID" value="NZ_QXXA01000001.1"/>
</dbReference>
<evidence type="ECO:0000256" key="7">
    <source>
        <dbReference type="ARBA" id="ARBA00022741"/>
    </source>
</evidence>
<dbReference type="EMBL" id="QXXA01000001">
    <property type="protein sequence ID" value="NBI05391.1"/>
    <property type="molecule type" value="Genomic_DNA"/>
</dbReference>
<dbReference type="InterPro" id="IPR005248">
    <property type="entry name" value="NadD/NMNAT"/>
</dbReference>
<dbReference type="GO" id="GO:0005524">
    <property type="term" value="F:ATP binding"/>
    <property type="evidence" value="ECO:0007669"/>
    <property type="project" value="UniProtKB-KW"/>
</dbReference>
<dbReference type="EC" id="2.7.7.18" evidence="3"/>
<comment type="function">
    <text evidence="1">Catalyzes the reversible adenylation of nicotinate mononucleotide (NaMN) to nicotinic acid adenine dinucleotide (NaAD).</text>
</comment>
<evidence type="ECO:0000313" key="12">
    <source>
        <dbReference type="EMBL" id="NBI05391.1"/>
    </source>
</evidence>
<keyword evidence="8" id="KW-0067">ATP-binding</keyword>
<evidence type="ECO:0000256" key="6">
    <source>
        <dbReference type="ARBA" id="ARBA00022695"/>
    </source>
</evidence>
<evidence type="ECO:0000259" key="11">
    <source>
        <dbReference type="Pfam" id="PF01467"/>
    </source>
</evidence>
<dbReference type="PANTHER" id="PTHR39321:SF3">
    <property type="entry name" value="PHOSPHOPANTETHEINE ADENYLYLTRANSFERASE"/>
    <property type="match status" value="1"/>
</dbReference>
<dbReference type="InterPro" id="IPR016024">
    <property type="entry name" value="ARM-type_fold"/>
</dbReference>
<dbReference type="Pfam" id="PF01467">
    <property type="entry name" value="CTP_transf_like"/>
    <property type="match status" value="1"/>
</dbReference>
<evidence type="ECO:0000256" key="5">
    <source>
        <dbReference type="ARBA" id="ARBA00022679"/>
    </source>
</evidence>
<evidence type="ECO:0000256" key="10">
    <source>
        <dbReference type="ARBA" id="ARBA00048721"/>
    </source>
</evidence>
<evidence type="ECO:0000256" key="3">
    <source>
        <dbReference type="ARBA" id="ARBA00012389"/>
    </source>
</evidence>
<evidence type="ECO:0000256" key="2">
    <source>
        <dbReference type="ARBA" id="ARBA00005019"/>
    </source>
</evidence>
<dbReference type="SUPFAM" id="SSF48371">
    <property type="entry name" value="ARM repeat"/>
    <property type="match status" value="1"/>
</dbReference>
<keyword evidence="7" id="KW-0547">Nucleotide-binding</keyword>
<dbReference type="InterPro" id="IPR014729">
    <property type="entry name" value="Rossmann-like_a/b/a_fold"/>
</dbReference>
<dbReference type="Gene3D" id="3.40.50.620">
    <property type="entry name" value="HUPs"/>
    <property type="match status" value="1"/>
</dbReference>
<comment type="caution">
    <text evidence="12">The sequence shown here is derived from an EMBL/GenBank/DDBJ whole genome shotgun (WGS) entry which is preliminary data.</text>
</comment>
<keyword evidence="4" id="KW-0662">Pyridine nucleotide biosynthesis</keyword>
<feature type="domain" description="Cytidyltransferase-like" evidence="11">
    <location>
        <begin position="920"/>
        <end position="1084"/>
    </location>
</feature>
<sequence length="1624" mass="190822">MERYYMSNIYKKISNKILNNEDIKKDDYYKEIREYFKSDIFLKKLDNIMKNKDFSANNIFELLSEIFKKYDNKNKSFWLNYLYNYILYKSFPHAITIELKKEYNTPALIFTIIFKVFTDYERNNENLPEGRYPLKLISNSNIKKFNILNEYKQFKKSFENNYVYELMKLHQEVTGHTTLNHVTGVHYVAMNVSYQLYNLNLPVDLGIISGAAAGHDIGKFGCKGKELKRVPYLHYYYTELWFKNNNIDYIGHIATNHSTWDLELENLPIESLILIYSDFRVKNKNINGKNKMHIYSLRDSFDIILQKLDNVDVHKENRYKKVYAKLKDFEDYMLNLGVNLEPEVINSESPSSKRFLLMENEEIVDHLKYRAIEHNIFLMNRLESESSLSSILEIARSENDWKKLRGYLNIFEEYSTYFTQRQKEITLDFLYDLLMHKEEDIRKQSAELIGILIAHYDEEYRKEVPENIEVENEKNTSYDLLDKYINLVISPDHKILDTHKIWMGLSLKSIMSSVLSNCNKYQRKEFRNVILSYYSKVGLKNIDTKFFLLQTSSHIPFNSDEEKIIGDMLSFIIDTLSSENDIIKLTSLQKVYNIIFRIDKDSVFVKNVKNYLTNSLDYSNIPSENYLKLKISKRIKMNKNIIDIFYSYYKKDFSKTPDIFLMNLKTATHWAIKKNNIELLLDYIIDNHDKNIIHTAMHFTNLIKVSANENVRNHAGDALLKIFPFLSLDKRNDVTVELLRALEIQGYHFTKYIPNYLGQLILYLQPTELDELIDDFIDKIKSNNRQIQFLILKTVGVAIQNYSNYNDIFSESKSFSNKRFIKLLGILLNGLVNYDIQVSQESFRIIGSEIFGSNILDLEEKNIIFKNIAKKILNLLPTKEESELWFLNNSASLNNIYRFISDYIFINGNIDIKYTKKVAFFPGTFDPFSSSHKMITQEIRDLGFEVYLQVDEFSWSKRTQPHEIRREIINMSIADQLDIYLYPEDLPVNIANDSDLKKLKENFKDKDIYIVVGSDVLLNASSYKKNKTENSIHNFSHIIFDRKGGDYNENNLNDIEKVLKNITSDIIQLKLPSKYQKISSTRIRDYIDANRDISQLIDPLAQNFIYKTGVYKREPQYKILLQTQSISIEIIDDITDELIQNLSSTILKKYDRSYDMLKLIQNKLNPRIILLRDIKKDTIIGFSIFHWIRSSNLFEQFNNNRISEYIRENSVGRIISIDGIYINNNSRFNNLEQILLTETLSFCLSKDYTYGVFRNIIKDYPTKTLNEVLILQGFTKINFSNERDPIYAVKMTNPCTLNLDLESILKPEFSNNKNIRRAIVRTRKRIQRVLTSLYPGQLILSFDRNILHEKMIEKICDLNNVSTQQTTPKKVGEKMCVPFGSILNGNIVPNTVTKSLHTEKMYSPDISDFDIEPFPYYMSLDNQIKMINSFNRPVILVDDLLNKGYRVKAIDPLLKKEDINVEKIIVGILSGRGKELMDIQNRKVDSAYFIPNLRVWFNESAFYPFIGGDTVWRGNNPLRNILPSVNFILPYTSPIFIKGTENKTLYELSKVSLYNAIDLLSTLENEYQKKHGRNLTIKQLSEVFLSSRYPDKGSDIEYDINLKASHYLKNDLEQLKRLEDIIKR</sequence>
<dbReference type="GO" id="GO:0004515">
    <property type="term" value="F:nicotinate-nucleotide adenylyltransferase activity"/>
    <property type="evidence" value="ECO:0007669"/>
    <property type="project" value="UniProtKB-EC"/>
</dbReference>